<evidence type="ECO:0000313" key="1">
    <source>
        <dbReference type="EMBL" id="KAK7994274.1"/>
    </source>
</evidence>
<comment type="caution">
    <text evidence="1">The sequence shown here is derived from an EMBL/GenBank/DDBJ whole genome shotgun (WGS) entry which is preliminary data.</text>
</comment>
<proteinExistence type="predicted"/>
<dbReference type="Proteomes" id="UP001396898">
    <property type="component" value="Unassembled WGS sequence"/>
</dbReference>
<gene>
    <name evidence="1" type="ORF">PG991_015862</name>
</gene>
<sequence>MAPFATEQVVHDAESRVAEVRQKLRDLNEKRQGFKTIEYQNVTQNVSLSGEVQDDIDRTLNDIKVNSELEKKLQGTLGDVKLSYSVGVTLREDFQNDGIKVEEDEGVSGTKRGVPEGFSQPLYKRYRTGGGRPDEGLEQMLDAMTDSDMRRLFGDLLRSGALVHKRDFDLDGQGKPYAVEAGRAEYQKLESWVRPAVKAGPKKTALEMLVRRLTDQDMAVWTHVPKPLLDLMQHGPNPNQTHATLDLLIMGVHRTRLSSNTIVQCLVGIANDTTSPSMIRDLAGALEETYDQTQRKGILKLAGDGSIPAILRGLADEDQNLRRAMVTRLMHASLMLAKGVCLGTALTVLIGRKLGRVGKNGHHEGVQEHSILNALHHHDIVYRLFAARQEEKAAGHELDQALLSRATYNTNYVDNMLKHEAIIHALNDLGKFDVKVANLEHVLTSPNRPYVV</sequence>
<dbReference type="EMBL" id="JAQQWI010000024">
    <property type="protein sequence ID" value="KAK7994274.1"/>
    <property type="molecule type" value="Genomic_DNA"/>
</dbReference>
<name>A0ABR1R0J3_9PEZI</name>
<organism evidence="1 2">
    <name type="scientific">Apiospora marii</name>
    <dbReference type="NCBI Taxonomy" id="335849"/>
    <lineage>
        <taxon>Eukaryota</taxon>
        <taxon>Fungi</taxon>
        <taxon>Dikarya</taxon>
        <taxon>Ascomycota</taxon>
        <taxon>Pezizomycotina</taxon>
        <taxon>Sordariomycetes</taxon>
        <taxon>Xylariomycetidae</taxon>
        <taxon>Amphisphaeriales</taxon>
        <taxon>Apiosporaceae</taxon>
        <taxon>Apiospora</taxon>
    </lineage>
</organism>
<dbReference type="SUPFAM" id="SSF48371">
    <property type="entry name" value="ARM repeat"/>
    <property type="match status" value="1"/>
</dbReference>
<keyword evidence="2" id="KW-1185">Reference proteome</keyword>
<protein>
    <submittedName>
        <fullName evidence="1">Uncharacterized protein</fullName>
    </submittedName>
</protein>
<evidence type="ECO:0000313" key="2">
    <source>
        <dbReference type="Proteomes" id="UP001396898"/>
    </source>
</evidence>
<dbReference type="InterPro" id="IPR016024">
    <property type="entry name" value="ARM-type_fold"/>
</dbReference>
<accession>A0ABR1R0J3</accession>
<reference evidence="1 2" key="1">
    <citation type="submission" date="2023-01" db="EMBL/GenBank/DDBJ databases">
        <title>Analysis of 21 Apiospora genomes using comparative genomics revels a genus with tremendous synthesis potential of carbohydrate active enzymes and secondary metabolites.</title>
        <authorList>
            <person name="Sorensen T."/>
        </authorList>
    </citation>
    <scope>NUCLEOTIDE SEQUENCE [LARGE SCALE GENOMIC DNA]</scope>
    <source>
        <strain evidence="1 2">CBS 20057</strain>
    </source>
</reference>